<comment type="subcellular location">
    <subcellularLocation>
        <location evidence="1 8">Cell membrane</location>
        <topology evidence="1 8">Multi-pass membrane protein</topology>
    </subcellularLocation>
</comment>
<feature type="domain" description="ABC transmembrane type-1" evidence="9">
    <location>
        <begin position="31"/>
        <end position="225"/>
    </location>
</feature>
<dbReference type="CDD" id="cd06261">
    <property type="entry name" value="TM_PBP2"/>
    <property type="match status" value="1"/>
</dbReference>
<dbReference type="PANTHER" id="PTHR30614:SF0">
    <property type="entry name" value="L-CYSTINE TRANSPORT SYSTEM PERMEASE PROTEIN TCYL"/>
    <property type="match status" value="1"/>
</dbReference>
<dbReference type="PROSITE" id="PS50928">
    <property type="entry name" value="ABC_TM1"/>
    <property type="match status" value="1"/>
</dbReference>
<dbReference type="InterPro" id="IPR035906">
    <property type="entry name" value="MetI-like_sf"/>
</dbReference>
<evidence type="ECO:0000256" key="5">
    <source>
        <dbReference type="ARBA" id="ARBA00022970"/>
    </source>
</evidence>
<dbReference type="NCBIfam" id="TIGR01726">
    <property type="entry name" value="HEQRo_perm_3TM"/>
    <property type="match status" value="1"/>
</dbReference>
<dbReference type="PANTHER" id="PTHR30614">
    <property type="entry name" value="MEMBRANE COMPONENT OF AMINO ACID ABC TRANSPORTER"/>
    <property type="match status" value="1"/>
</dbReference>
<evidence type="ECO:0000256" key="3">
    <source>
        <dbReference type="ARBA" id="ARBA00022475"/>
    </source>
</evidence>
<dbReference type="SUPFAM" id="SSF161098">
    <property type="entry name" value="MetI-like"/>
    <property type="match status" value="1"/>
</dbReference>
<accession>A0A8J6NJX6</accession>
<name>A0A8J6NJX6_9CHLR</name>
<evidence type="ECO:0000259" key="9">
    <source>
        <dbReference type="PROSITE" id="PS50928"/>
    </source>
</evidence>
<evidence type="ECO:0000256" key="6">
    <source>
        <dbReference type="ARBA" id="ARBA00022989"/>
    </source>
</evidence>
<gene>
    <name evidence="10" type="ORF">H8E29_03305</name>
</gene>
<dbReference type="InterPro" id="IPR010065">
    <property type="entry name" value="AA_ABC_transptr_permease_3TM"/>
</dbReference>
<comment type="caution">
    <text evidence="10">The sequence shown here is derived from an EMBL/GenBank/DDBJ whole genome shotgun (WGS) entry which is preliminary data.</text>
</comment>
<evidence type="ECO:0000256" key="8">
    <source>
        <dbReference type="RuleBase" id="RU363032"/>
    </source>
</evidence>
<evidence type="ECO:0000313" key="11">
    <source>
        <dbReference type="Proteomes" id="UP000614469"/>
    </source>
</evidence>
<keyword evidence="3" id="KW-1003">Cell membrane</keyword>
<dbReference type="AlphaFoldDB" id="A0A8J6NJX6"/>
<comment type="similarity">
    <text evidence="8">Belongs to the binding-protein-dependent transport system permease family.</text>
</comment>
<protein>
    <submittedName>
        <fullName evidence="10">ABC transporter permease subunit</fullName>
    </submittedName>
</protein>
<feature type="transmembrane region" description="Helical" evidence="8">
    <location>
        <begin position="158"/>
        <end position="182"/>
    </location>
</feature>
<dbReference type="GO" id="GO:0006865">
    <property type="term" value="P:amino acid transport"/>
    <property type="evidence" value="ECO:0007669"/>
    <property type="project" value="UniProtKB-KW"/>
</dbReference>
<organism evidence="10 11">
    <name type="scientific">Candidatus Desulfolinea nitratireducens</name>
    <dbReference type="NCBI Taxonomy" id="2841698"/>
    <lineage>
        <taxon>Bacteria</taxon>
        <taxon>Bacillati</taxon>
        <taxon>Chloroflexota</taxon>
        <taxon>Anaerolineae</taxon>
        <taxon>Anaerolineales</taxon>
        <taxon>Anaerolineales incertae sedis</taxon>
        <taxon>Candidatus Desulfolinea</taxon>
    </lineage>
</organism>
<dbReference type="GO" id="GO:0022857">
    <property type="term" value="F:transmembrane transporter activity"/>
    <property type="evidence" value="ECO:0007669"/>
    <property type="project" value="InterPro"/>
</dbReference>
<sequence>MDNQILDQIEFLAANLSNLLIGFPGQRPGGLLLSLFLAVFGIGVGFLIALLVGSGRGSRVWLIRWGSRFYIEIFRGLPLILLLVLIYQIIGGRRFGLDISPRLAALISLALYSGAYQSEIVHAGLQAVPIQLVESARVVGGNPWQVFLWIKMRYAIRVMLPAFVGQAISLFKDTSVVIVIGVTDLMTIGRAVLGSDVKNLSFWVSLYLFVGFLYFLVAFTASTLAKRSEHIQRSVDLVYSLVNF</sequence>
<evidence type="ECO:0000256" key="1">
    <source>
        <dbReference type="ARBA" id="ARBA00004651"/>
    </source>
</evidence>
<dbReference type="Proteomes" id="UP000614469">
    <property type="component" value="Unassembled WGS sequence"/>
</dbReference>
<dbReference type="Pfam" id="PF00528">
    <property type="entry name" value="BPD_transp_1"/>
    <property type="match status" value="1"/>
</dbReference>
<keyword evidence="6 8" id="KW-1133">Transmembrane helix</keyword>
<dbReference type="GO" id="GO:0043190">
    <property type="term" value="C:ATP-binding cassette (ABC) transporter complex"/>
    <property type="evidence" value="ECO:0007669"/>
    <property type="project" value="InterPro"/>
</dbReference>
<feature type="transmembrane region" description="Helical" evidence="8">
    <location>
        <begin position="202"/>
        <end position="225"/>
    </location>
</feature>
<evidence type="ECO:0000256" key="2">
    <source>
        <dbReference type="ARBA" id="ARBA00022448"/>
    </source>
</evidence>
<evidence type="ECO:0000256" key="4">
    <source>
        <dbReference type="ARBA" id="ARBA00022692"/>
    </source>
</evidence>
<dbReference type="EMBL" id="JACNJN010000057">
    <property type="protein sequence ID" value="MBC8334270.1"/>
    <property type="molecule type" value="Genomic_DNA"/>
</dbReference>
<dbReference type="InterPro" id="IPR000515">
    <property type="entry name" value="MetI-like"/>
</dbReference>
<feature type="transmembrane region" description="Helical" evidence="8">
    <location>
        <begin position="73"/>
        <end position="90"/>
    </location>
</feature>
<feature type="transmembrane region" description="Helical" evidence="8">
    <location>
        <begin position="31"/>
        <end position="53"/>
    </location>
</feature>
<evidence type="ECO:0000256" key="7">
    <source>
        <dbReference type="ARBA" id="ARBA00023136"/>
    </source>
</evidence>
<dbReference type="Gene3D" id="1.10.3720.10">
    <property type="entry name" value="MetI-like"/>
    <property type="match status" value="1"/>
</dbReference>
<keyword evidence="5" id="KW-0029">Amino-acid transport</keyword>
<keyword evidence="4 8" id="KW-0812">Transmembrane</keyword>
<keyword evidence="2 8" id="KW-0813">Transport</keyword>
<keyword evidence="7 8" id="KW-0472">Membrane</keyword>
<evidence type="ECO:0000313" key="10">
    <source>
        <dbReference type="EMBL" id="MBC8334270.1"/>
    </source>
</evidence>
<dbReference type="InterPro" id="IPR043429">
    <property type="entry name" value="ArtM/GltK/GlnP/TcyL/YhdX-like"/>
</dbReference>
<proteinExistence type="inferred from homology"/>
<reference evidence="10 11" key="1">
    <citation type="submission" date="2020-08" db="EMBL/GenBank/DDBJ databases">
        <title>Bridging the membrane lipid divide: bacteria of the FCB group superphylum have the potential to synthesize archaeal ether lipids.</title>
        <authorList>
            <person name="Villanueva L."/>
            <person name="Von Meijenfeldt F.A.B."/>
            <person name="Westbye A.B."/>
            <person name="Yadav S."/>
            <person name="Hopmans E.C."/>
            <person name="Dutilh B.E."/>
            <person name="Sinninghe Damste J.S."/>
        </authorList>
    </citation>
    <scope>NUCLEOTIDE SEQUENCE [LARGE SCALE GENOMIC DNA]</scope>
    <source>
        <strain evidence="10">NIOZ-UU36</strain>
    </source>
</reference>